<proteinExistence type="inferred from homology"/>
<evidence type="ECO:0000313" key="10">
    <source>
        <dbReference type="Proteomes" id="UP000183287"/>
    </source>
</evidence>
<dbReference type="InterPro" id="IPR038488">
    <property type="entry name" value="Integrase_DNA-bd_sf"/>
</dbReference>
<dbReference type="Gene3D" id="3.30.160.390">
    <property type="entry name" value="Integrase, DNA-binding domain"/>
    <property type="match status" value="1"/>
</dbReference>
<evidence type="ECO:0000256" key="6">
    <source>
        <dbReference type="SAM" id="Coils"/>
    </source>
</evidence>
<name>A0A1I4Q7X5_9PROT</name>
<dbReference type="InterPro" id="IPR044068">
    <property type="entry name" value="CB"/>
</dbReference>
<feature type="coiled-coil region" evidence="6">
    <location>
        <begin position="108"/>
        <end position="136"/>
    </location>
</feature>
<dbReference type="InterPro" id="IPR053876">
    <property type="entry name" value="Phage_int_M"/>
</dbReference>
<reference evidence="10" key="1">
    <citation type="submission" date="2016-10" db="EMBL/GenBank/DDBJ databases">
        <authorList>
            <person name="Varghese N."/>
            <person name="Submissions S."/>
        </authorList>
    </citation>
    <scope>NUCLEOTIDE SEQUENCE [LARGE SCALE GENOMIC DNA]</scope>
    <source>
        <strain evidence="10">Nm44</strain>
    </source>
</reference>
<dbReference type="PROSITE" id="PS51898">
    <property type="entry name" value="TYR_RECOMBINASE"/>
    <property type="match status" value="1"/>
</dbReference>
<dbReference type="EMBL" id="FOUB01000025">
    <property type="protein sequence ID" value="SFM35740.1"/>
    <property type="molecule type" value="Genomic_DNA"/>
</dbReference>
<dbReference type="InterPro" id="IPR010998">
    <property type="entry name" value="Integrase_recombinase_N"/>
</dbReference>
<keyword evidence="6" id="KW-0175">Coiled coil</keyword>
<dbReference type="RefSeq" id="WP_074905514.1">
    <property type="nucleotide sequence ID" value="NZ_FOUB01000025.1"/>
</dbReference>
<feature type="domain" description="Tyr recombinase" evidence="7">
    <location>
        <begin position="250"/>
        <end position="428"/>
    </location>
</feature>
<dbReference type="GO" id="GO:0006310">
    <property type="term" value="P:DNA recombination"/>
    <property type="evidence" value="ECO:0007669"/>
    <property type="project" value="UniProtKB-KW"/>
</dbReference>
<gene>
    <name evidence="9" type="ORF">SAMN05421863_10259</name>
</gene>
<dbReference type="SUPFAM" id="SSF56349">
    <property type="entry name" value="DNA breaking-rejoining enzymes"/>
    <property type="match status" value="1"/>
</dbReference>
<evidence type="ECO:0000259" key="7">
    <source>
        <dbReference type="PROSITE" id="PS51898"/>
    </source>
</evidence>
<dbReference type="InterPro" id="IPR013762">
    <property type="entry name" value="Integrase-like_cat_sf"/>
</dbReference>
<dbReference type="GO" id="GO:0015074">
    <property type="term" value="P:DNA integration"/>
    <property type="evidence" value="ECO:0007669"/>
    <property type="project" value="UniProtKB-KW"/>
</dbReference>
<dbReference type="PROSITE" id="PS51900">
    <property type="entry name" value="CB"/>
    <property type="match status" value="1"/>
</dbReference>
<comment type="similarity">
    <text evidence="1">Belongs to the 'phage' integrase family.</text>
</comment>
<dbReference type="Pfam" id="PF13356">
    <property type="entry name" value="Arm-DNA-bind_3"/>
    <property type="match status" value="1"/>
</dbReference>
<dbReference type="CDD" id="cd00801">
    <property type="entry name" value="INT_P4_C"/>
    <property type="match status" value="1"/>
</dbReference>
<evidence type="ECO:0000259" key="8">
    <source>
        <dbReference type="PROSITE" id="PS51900"/>
    </source>
</evidence>
<keyword evidence="2" id="KW-0229">DNA integration</keyword>
<dbReference type="PANTHER" id="PTHR30629:SF2">
    <property type="entry name" value="PROPHAGE INTEGRASE INTS-RELATED"/>
    <property type="match status" value="1"/>
</dbReference>
<evidence type="ECO:0000313" key="9">
    <source>
        <dbReference type="EMBL" id="SFM35740.1"/>
    </source>
</evidence>
<accession>A0A1I4Q7X5</accession>
<dbReference type="OrthoDB" id="662444at2"/>
<dbReference type="Pfam" id="PF00589">
    <property type="entry name" value="Phage_integrase"/>
    <property type="match status" value="1"/>
</dbReference>
<dbReference type="InterPro" id="IPR025166">
    <property type="entry name" value="Integrase_DNA_bind_dom"/>
</dbReference>
<feature type="domain" description="Core-binding (CB)" evidence="8">
    <location>
        <begin position="135"/>
        <end position="216"/>
    </location>
</feature>
<protein>
    <recommendedName>
        <fullName evidence="11">Site-specific recombinase XerD</fullName>
    </recommendedName>
</protein>
<dbReference type="InterPro" id="IPR011010">
    <property type="entry name" value="DNA_brk_join_enz"/>
</dbReference>
<dbReference type="Proteomes" id="UP000183287">
    <property type="component" value="Unassembled WGS sequence"/>
</dbReference>
<evidence type="ECO:0008006" key="11">
    <source>
        <dbReference type="Google" id="ProtNLM"/>
    </source>
</evidence>
<dbReference type="GO" id="GO:0003677">
    <property type="term" value="F:DNA binding"/>
    <property type="evidence" value="ECO:0007669"/>
    <property type="project" value="UniProtKB-UniRule"/>
</dbReference>
<evidence type="ECO:0000256" key="5">
    <source>
        <dbReference type="PROSITE-ProRule" id="PRU01248"/>
    </source>
</evidence>
<organism evidence="9 10">
    <name type="scientific">Nitrosomonas communis</name>
    <dbReference type="NCBI Taxonomy" id="44574"/>
    <lineage>
        <taxon>Bacteria</taxon>
        <taxon>Pseudomonadati</taxon>
        <taxon>Pseudomonadota</taxon>
        <taxon>Betaproteobacteria</taxon>
        <taxon>Nitrosomonadales</taxon>
        <taxon>Nitrosomonadaceae</taxon>
        <taxon>Nitrosomonas</taxon>
    </lineage>
</organism>
<evidence type="ECO:0000256" key="3">
    <source>
        <dbReference type="ARBA" id="ARBA00023125"/>
    </source>
</evidence>
<dbReference type="PANTHER" id="PTHR30629">
    <property type="entry name" value="PROPHAGE INTEGRASE"/>
    <property type="match status" value="1"/>
</dbReference>
<sequence>MQPKIKTVKYSVPEIKQTILDSYRKKATSGTIFQIKEKSRGRGQGVFVVRVLENGEVDFYFKYFIDGKEKSKKIGRYGNISNQLTLAQAKAEFRIHSATYSSGIDPKVQEQEDAQKEEKEKKAQAEIERKKQMQGSLRQLSDFYLAHLEKNARELHFRNVRNAFKKNLLIIDLEVKANDITKEDIIQILHSITERGSYIMANRMRAYLSAMFEYGISFDHSVESYTRQTKFFIQSNPVTTVQKVVKNEKKGERSLTEKEVKIFWRALDRSKISIFRINVFKLLLLTGSRVGEIAGLRWDEIYLSEKIILLPSERTKNGIPHVIPINNTMLEIIKNNPKLNEIYLFPANNNIEPQKVDGFSQAIDRLLNQIKMDRFSPRDLRRTFKILAGKAGISKEIRDRLQNHSLQDVSSMHYDKYDYLREKREAMDIWNDYLIGILDKV</sequence>
<dbReference type="Pfam" id="PF22022">
    <property type="entry name" value="Phage_int_M"/>
    <property type="match status" value="1"/>
</dbReference>
<evidence type="ECO:0000256" key="2">
    <source>
        <dbReference type="ARBA" id="ARBA00022908"/>
    </source>
</evidence>
<dbReference type="Gene3D" id="1.10.443.10">
    <property type="entry name" value="Intergrase catalytic core"/>
    <property type="match status" value="1"/>
</dbReference>
<dbReference type="AlphaFoldDB" id="A0A1I4Q7X5"/>
<evidence type="ECO:0000256" key="4">
    <source>
        <dbReference type="ARBA" id="ARBA00023172"/>
    </source>
</evidence>
<dbReference type="InterPro" id="IPR050808">
    <property type="entry name" value="Phage_Integrase"/>
</dbReference>
<keyword evidence="3 5" id="KW-0238">DNA-binding</keyword>
<evidence type="ECO:0000256" key="1">
    <source>
        <dbReference type="ARBA" id="ARBA00008857"/>
    </source>
</evidence>
<dbReference type="InterPro" id="IPR002104">
    <property type="entry name" value="Integrase_catalytic"/>
</dbReference>
<dbReference type="Gene3D" id="1.10.150.130">
    <property type="match status" value="1"/>
</dbReference>
<keyword evidence="4" id="KW-0233">DNA recombination</keyword>
<keyword evidence="10" id="KW-1185">Reference proteome</keyword>